<keyword evidence="4 6" id="KW-1133">Transmembrane helix</keyword>
<evidence type="ECO:0000256" key="3">
    <source>
        <dbReference type="ARBA" id="ARBA00022692"/>
    </source>
</evidence>
<feature type="transmembrane region" description="Helical" evidence="6">
    <location>
        <begin position="59"/>
        <end position="81"/>
    </location>
</feature>
<proteinExistence type="inferred from homology"/>
<accession>F1Z708</accession>
<feature type="transmembrane region" description="Helical" evidence="6">
    <location>
        <begin position="116"/>
        <end position="136"/>
    </location>
</feature>
<dbReference type="InParanoid" id="F1Z708"/>
<keyword evidence="5 6" id="KW-0472">Membrane</keyword>
<keyword evidence="8" id="KW-1185">Reference proteome</keyword>
<dbReference type="InterPro" id="IPR004307">
    <property type="entry name" value="TspO_MBR"/>
</dbReference>
<feature type="transmembrane region" description="Helical" evidence="6">
    <location>
        <begin position="143"/>
        <end position="164"/>
    </location>
</feature>
<dbReference type="STRING" id="983920.Y88_2656"/>
<dbReference type="eggNOG" id="COG3476">
    <property type="taxonomic scope" value="Bacteria"/>
</dbReference>
<gene>
    <name evidence="7" type="ORF">Y88_2656</name>
</gene>
<organism evidence="7 8">
    <name type="scientific">Novosphingobium nitrogenifigens DSM 19370</name>
    <dbReference type="NCBI Taxonomy" id="983920"/>
    <lineage>
        <taxon>Bacteria</taxon>
        <taxon>Pseudomonadati</taxon>
        <taxon>Pseudomonadota</taxon>
        <taxon>Alphaproteobacteria</taxon>
        <taxon>Sphingomonadales</taxon>
        <taxon>Sphingomonadaceae</taxon>
        <taxon>Novosphingobium</taxon>
    </lineage>
</organism>
<comment type="similarity">
    <text evidence="2">Belongs to the TspO/BZRP family.</text>
</comment>
<evidence type="ECO:0000256" key="6">
    <source>
        <dbReference type="SAM" id="Phobius"/>
    </source>
</evidence>
<feature type="transmembrane region" description="Helical" evidence="6">
    <location>
        <begin position="88"/>
        <end position="110"/>
    </location>
</feature>
<evidence type="ECO:0000256" key="5">
    <source>
        <dbReference type="ARBA" id="ARBA00023136"/>
    </source>
</evidence>
<keyword evidence="3 6" id="KW-0812">Transmembrane</keyword>
<dbReference type="AlphaFoldDB" id="F1Z708"/>
<dbReference type="PANTHER" id="PTHR10057">
    <property type="entry name" value="PERIPHERAL-TYPE BENZODIAZEPINE RECEPTOR"/>
    <property type="match status" value="1"/>
</dbReference>
<dbReference type="GO" id="GO:0033013">
    <property type="term" value="P:tetrapyrrole metabolic process"/>
    <property type="evidence" value="ECO:0007669"/>
    <property type="project" value="UniProtKB-ARBA"/>
</dbReference>
<evidence type="ECO:0000256" key="4">
    <source>
        <dbReference type="ARBA" id="ARBA00022989"/>
    </source>
</evidence>
<dbReference type="InterPro" id="IPR038330">
    <property type="entry name" value="TspO/MBR-related_sf"/>
</dbReference>
<dbReference type="Gene3D" id="1.20.1260.100">
    <property type="entry name" value="TspO/MBR protein"/>
    <property type="match status" value="1"/>
</dbReference>
<protein>
    <submittedName>
        <fullName evidence="7">TspO and MBR like protein</fullName>
    </submittedName>
</protein>
<dbReference type="OrthoDB" id="9795496at2"/>
<comment type="caution">
    <text evidence="7">The sequence shown here is derived from an EMBL/GenBank/DDBJ whole genome shotgun (WGS) entry which is preliminary data.</text>
</comment>
<dbReference type="PIRSF" id="PIRSF005859">
    <property type="entry name" value="PBR"/>
    <property type="match status" value="1"/>
</dbReference>
<dbReference type="HOGENOM" id="CLU_091805_2_0_5"/>
<dbReference type="FunFam" id="1.20.1260.100:FF:000001">
    <property type="entry name" value="translocator protein 2"/>
    <property type="match status" value="1"/>
</dbReference>
<evidence type="ECO:0000313" key="8">
    <source>
        <dbReference type="Proteomes" id="UP000004728"/>
    </source>
</evidence>
<comment type="subcellular location">
    <subcellularLocation>
        <location evidence="1">Membrane</location>
        <topology evidence="1">Multi-pass membrane protein</topology>
    </subcellularLocation>
</comment>
<dbReference type="RefSeq" id="WP_008070318.1">
    <property type="nucleotide sequence ID" value="NZ_AQWK01000003.1"/>
</dbReference>
<evidence type="ECO:0000256" key="1">
    <source>
        <dbReference type="ARBA" id="ARBA00004141"/>
    </source>
</evidence>
<dbReference type="CDD" id="cd15904">
    <property type="entry name" value="TSPO_MBR"/>
    <property type="match status" value="1"/>
</dbReference>
<evidence type="ECO:0000256" key="2">
    <source>
        <dbReference type="ARBA" id="ARBA00007524"/>
    </source>
</evidence>
<name>F1Z708_9SPHN</name>
<dbReference type="EMBL" id="AEWJ01000026">
    <property type="protein sequence ID" value="EGD59612.1"/>
    <property type="molecule type" value="Genomic_DNA"/>
</dbReference>
<dbReference type="PANTHER" id="PTHR10057:SF0">
    <property type="entry name" value="TRANSLOCATOR PROTEIN"/>
    <property type="match status" value="1"/>
</dbReference>
<dbReference type="Pfam" id="PF03073">
    <property type="entry name" value="TspO_MBR"/>
    <property type="match status" value="1"/>
</dbReference>
<dbReference type="GO" id="GO:0016020">
    <property type="term" value="C:membrane"/>
    <property type="evidence" value="ECO:0007669"/>
    <property type="project" value="UniProtKB-SubCell"/>
</dbReference>
<reference evidence="7 8" key="1">
    <citation type="journal article" date="2012" name="J. Bacteriol.">
        <title>Draft Genome Sequence of Novosphingobium nitrogenifigens Y88T.</title>
        <authorList>
            <person name="Strabala T.J."/>
            <person name="Macdonald L."/>
            <person name="Liu V."/>
            <person name="Smit A.M."/>
        </authorList>
    </citation>
    <scope>NUCLEOTIDE SEQUENCE [LARGE SCALE GENOMIC DNA]</scope>
    <source>
        <strain evidence="7 8">DSM 19370</strain>
    </source>
</reference>
<dbReference type="Proteomes" id="UP000004728">
    <property type="component" value="Unassembled WGS sequence"/>
</dbReference>
<evidence type="ECO:0000313" key="7">
    <source>
        <dbReference type="EMBL" id="EGD59612.1"/>
    </source>
</evidence>
<sequence length="184" mass="19520">MQQLASPAQLRASIMRWMLFTVPLCLGLGFLSGRAAGSGPDNPWFAMLDKPAIYPAPITFPIVWTLLYVLMGAALALIAAARGANGRGIAVAAFVAQFALNLAWSPAFFLAHRITLALAIIIALIVVLGIAIVLAWRVRRLAAVLLLPYLAWVCFASFLNLQILQLNPGADGGDGSGAAVRVQL</sequence>